<dbReference type="RefSeq" id="WP_011972168.1">
    <property type="nucleotide sequence ID" value="NC_009634.1"/>
</dbReference>
<evidence type="ECO:0000313" key="2">
    <source>
        <dbReference type="Proteomes" id="UP000001107"/>
    </source>
</evidence>
<accession>A6UP43</accession>
<evidence type="ECO:0008006" key="3">
    <source>
        <dbReference type="Google" id="ProtNLM"/>
    </source>
</evidence>
<dbReference type="KEGG" id="mvn:Mevan_0356"/>
<proteinExistence type="predicted"/>
<organism evidence="1 2">
    <name type="scientific">Methanococcus vannielii (strain ATCC 35089 / DSM 1224 / JCM 13029 / OCM 148 / SB)</name>
    <dbReference type="NCBI Taxonomy" id="406327"/>
    <lineage>
        <taxon>Archaea</taxon>
        <taxon>Methanobacteriati</taxon>
        <taxon>Methanobacteriota</taxon>
        <taxon>Methanomada group</taxon>
        <taxon>Methanococci</taxon>
        <taxon>Methanococcales</taxon>
        <taxon>Methanococcaceae</taxon>
        <taxon>Methanococcus</taxon>
    </lineage>
</organism>
<dbReference type="HOGENOM" id="CLU_304338_0_0_2"/>
<dbReference type="SUPFAM" id="SSF48371">
    <property type="entry name" value="ARM repeat"/>
    <property type="match status" value="2"/>
</dbReference>
<sequence length="976" mass="113067">MNIKRIVSEIKKESWYAKLDAVNRLGNITYEELDDAEYVLRNLLIELEFPKTIMQVRILWAVNNIITQYPEISYKVIPHLLRISNSENKAVSEIVTELLNRPVMKYAIKRYGILLSKDLHSKNSFLKLEAMMNVWKMAPVTPELIDSILPEIIESTLEKNNLKIGIYSWLILESEDNKTIDEIADLVNQVYLHLDLSASYSPSHIKKLISSPDLISKFSGLVLLEKNPEIVNNEIIEDILKIFTAKNISRYLKVRLFLTLGVLSKDKPYLKNIIINEANNILQYEKDWLIIFGALVGYYIIGEKVTNNELLTHDVSLIRAISVQLMDSKNIEKALNMLSDSHIISYVSTIDRFTKPDINEDLKLKFLNELSNPWNYPYINKNVDDEALLRIKEGVSSIANSWSNEHWVSKINLMNDIAQIAVNNPEYIEQSLELIIKSIEDKFGLVRAQGLWIVRAILSTESYDRFKILEKLDSYLDPKLKINDPNVFVRLNYVLLLRSFSNVLKDIEGSNERISEIIGHLVHVSLNDEIKIVSEVSNLILKYDFNFEIDKSYITIEHMDEILKAYPYASTGIFKYLVKKYQNDSVALKRILKSSEKYLEYGCDFLCIVNGMNFENNEIFEITKNILQETSPECTESVKSIINTYLEENNWKTRLNGLYAIKNISKMDIKIIEIFILKITEIALFDRIFELRNEAGNLLKKLQYEYPEISRKTSVKCVFKPEPELLKIIKENGFGVDEALCALNFRKDEVSDIESLIMVISKVRNSEKWFRRVYAYKLLENVLKLEQIENYHYEIINWCLEGQMEQNPLISKISKSILEKLGRTTETISSKKTVSDRIRKIGSLLESGDWSVKVEALQSLQDFINEGHYGYLDLVMDKLDDPHWKVKNTALGILADIDPDLIKPAIPKVISLLKDGDESVILKTLLTIKKFGQRDSKIIEKVMPMLDELENYGTWSIKEEIMRLKLAHYHKARQKH</sequence>
<reference evidence="1" key="1">
    <citation type="submission" date="2007-06" db="EMBL/GenBank/DDBJ databases">
        <title>Complete sequence of Methanococcus vannielii SB.</title>
        <authorList>
            <consortium name="US DOE Joint Genome Institute"/>
            <person name="Copeland A."/>
            <person name="Lucas S."/>
            <person name="Lapidus A."/>
            <person name="Barry K."/>
            <person name="Glavina del Rio T."/>
            <person name="Dalin E."/>
            <person name="Tice H."/>
            <person name="Pitluck S."/>
            <person name="Chain P."/>
            <person name="Malfatti S."/>
            <person name="Shin M."/>
            <person name="Vergez L."/>
            <person name="Schmutz J."/>
            <person name="Larimer F."/>
            <person name="Land M."/>
            <person name="Hauser L."/>
            <person name="Kyrpides N."/>
            <person name="Anderson I."/>
            <person name="Sieprawska-Lupa M."/>
            <person name="Whitman W.B."/>
            <person name="Richardson P."/>
        </authorList>
    </citation>
    <scope>NUCLEOTIDE SEQUENCE [LARGE SCALE GENOMIC DNA]</scope>
    <source>
        <strain evidence="1">SB</strain>
    </source>
</reference>
<dbReference type="eggNOG" id="arCOG07638">
    <property type="taxonomic scope" value="Archaea"/>
</dbReference>
<dbReference type="AlphaFoldDB" id="A6UP43"/>
<evidence type="ECO:0000313" key="1">
    <source>
        <dbReference type="EMBL" id="ABR54265.1"/>
    </source>
</evidence>
<dbReference type="GeneID" id="5325816"/>
<dbReference type="InterPro" id="IPR011989">
    <property type="entry name" value="ARM-like"/>
</dbReference>
<name>A6UP43_METVS</name>
<protein>
    <recommendedName>
        <fullName evidence="3">HEAT domain containing protein</fullName>
    </recommendedName>
</protein>
<keyword evidence="2" id="KW-1185">Reference proteome</keyword>
<dbReference type="Proteomes" id="UP000001107">
    <property type="component" value="Chromosome"/>
</dbReference>
<dbReference type="OrthoDB" id="10495at2157"/>
<dbReference type="Gene3D" id="1.25.10.10">
    <property type="entry name" value="Leucine-rich Repeat Variant"/>
    <property type="match status" value="1"/>
</dbReference>
<dbReference type="STRING" id="406327.Mevan_0356"/>
<dbReference type="EMBL" id="CP000742">
    <property type="protein sequence ID" value="ABR54265.1"/>
    <property type="molecule type" value="Genomic_DNA"/>
</dbReference>
<gene>
    <name evidence="1" type="ordered locus">Mevan_0356</name>
</gene>
<dbReference type="InterPro" id="IPR016024">
    <property type="entry name" value="ARM-type_fold"/>
</dbReference>